<keyword evidence="2" id="KW-1185">Reference proteome</keyword>
<evidence type="ECO:0000313" key="1">
    <source>
        <dbReference type="EMBL" id="KAJ4940050.1"/>
    </source>
</evidence>
<protein>
    <submittedName>
        <fullName evidence="1">Uncharacterized protein</fullName>
    </submittedName>
</protein>
<gene>
    <name evidence="1" type="ORF">NE237_014170</name>
</gene>
<organism evidence="1 2">
    <name type="scientific">Protea cynaroides</name>
    <dbReference type="NCBI Taxonomy" id="273540"/>
    <lineage>
        <taxon>Eukaryota</taxon>
        <taxon>Viridiplantae</taxon>
        <taxon>Streptophyta</taxon>
        <taxon>Embryophyta</taxon>
        <taxon>Tracheophyta</taxon>
        <taxon>Spermatophyta</taxon>
        <taxon>Magnoliopsida</taxon>
        <taxon>Proteales</taxon>
        <taxon>Proteaceae</taxon>
        <taxon>Protea</taxon>
    </lineage>
</organism>
<reference evidence="1" key="1">
    <citation type="journal article" date="2023" name="Plant J.">
        <title>The genome of the king protea, Protea cynaroides.</title>
        <authorList>
            <person name="Chang J."/>
            <person name="Duong T.A."/>
            <person name="Schoeman C."/>
            <person name="Ma X."/>
            <person name="Roodt D."/>
            <person name="Barker N."/>
            <person name="Li Z."/>
            <person name="Van de Peer Y."/>
            <person name="Mizrachi E."/>
        </authorList>
    </citation>
    <scope>NUCLEOTIDE SEQUENCE</scope>
    <source>
        <tissue evidence="1">Young leaves</tissue>
    </source>
</reference>
<proteinExistence type="predicted"/>
<name>A0A9Q0JT67_9MAGN</name>
<dbReference type="Proteomes" id="UP001141806">
    <property type="component" value="Unassembled WGS sequence"/>
</dbReference>
<dbReference type="AlphaFoldDB" id="A0A9Q0JT67"/>
<evidence type="ECO:0000313" key="2">
    <source>
        <dbReference type="Proteomes" id="UP001141806"/>
    </source>
</evidence>
<accession>A0A9Q0JT67</accession>
<sequence length="274" mass="30502">MPVGKRIGEICPGKSVFSNKSGVPDLRFGRSLALRKAKSKSYNLIKGSELKEVVLDLESGFEVRAESGRGLAKSAGKIGVLQQIQELRTSVFGRSFALRKAKSKGYNLIKGSELKEVVLDLESGFEVRAEVSACGTGLALRKAKSKGYNLIKGSELKEVVLDLESGFEVRAEVRRRRAEPVWVFRRPRGVLEVKKLQCRCVGNPKHGPKTFLKTLSSYQVVLRFKYSREEDWRNPPRKSVFSNKCGVTDLRFGRSLAFRKAKSKGYNLIKGSGT</sequence>
<comment type="caution">
    <text evidence="1">The sequence shown here is derived from an EMBL/GenBank/DDBJ whole genome shotgun (WGS) entry which is preliminary data.</text>
</comment>
<dbReference type="EMBL" id="JAMYWD010001985">
    <property type="protein sequence ID" value="KAJ4940050.1"/>
    <property type="molecule type" value="Genomic_DNA"/>
</dbReference>